<dbReference type="InterPro" id="IPR011335">
    <property type="entry name" value="Restrct_endonuc-II-like"/>
</dbReference>
<dbReference type="Gene3D" id="3.40.1350.10">
    <property type="match status" value="1"/>
</dbReference>
<evidence type="ECO:0000256" key="1">
    <source>
        <dbReference type="ARBA" id="ARBA00001946"/>
    </source>
</evidence>
<reference evidence="15 17" key="2">
    <citation type="submission" date="2018-08" db="EMBL/GenBank/DDBJ databases">
        <title>A genome reference for cultivated species of the human gut microbiota.</title>
        <authorList>
            <person name="Zou Y."/>
            <person name="Xue W."/>
            <person name="Luo G."/>
        </authorList>
    </citation>
    <scope>NUCLEOTIDE SEQUENCE [LARGE SCALE GENOMIC DNA]</scope>
    <source>
        <strain evidence="15 17">TF05-12AC</strain>
    </source>
</reference>
<dbReference type="GO" id="GO:0016787">
    <property type="term" value="F:hydrolase activity"/>
    <property type="evidence" value="ECO:0007669"/>
    <property type="project" value="UniProtKB-KW"/>
</dbReference>
<keyword evidence="3" id="KW-0963">Cytoplasm</keyword>
<evidence type="ECO:0000256" key="5">
    <source>
        <dbReference type="ARBA" id="ARBA00022723"/>
    </source>
</evidence>
<keyword evidence="7" id="KW-0227">DNA damage</keyword>
<dbReference type="Pfam" id="PF03838">
    <property type="entry name" value="RecU"/>
    <property type="match status" value="1"/>
</dbReference>
<dbReference type="GO" id="GO:0006281">
    <property type="term" value="P:DNA repair"/>
    <property type="evidence" value="ECO:0007669"/>
    <property type="project" value="UniProtKB-KW"/>
</dbReference>
<evidence type="ECO:0000256" key="4">
    <source>
        <dbReference type="ARBA" id="ARBA00022722"/>
    </source>
</evidence>
<evidence type="ECO:0000313" key="15">
    <source>
        <dbReference type="EMBL" id="RGE66662.1"/>
    </source>
</evidence>
<name>A0A174TTX6_9FIRM</name>
<dbReference type="EMBL" id="CZBE01000027">
    <property type="protein sequence ID" value="CUQ11861.1"/>
    <property type="molecule type" value="Genomic_DNA"/>
</dbReference>
<dbReference type="GO" id="GO:0005737">
    <property type="term" value="C:cytoplasm"/>
    <property type="evidence" value="ECO:0007669"/>
    <property type="project" value="UniProtKB-SubCell"/>
</dbReference>
<evidence type="ECO:0000313" key="17">
    <source>
        <dbReference type="Proteomes" id="UP000260828"/>
    </source>
</evidence>
<keyword evidence="5" id="KW-0479">Metal-binding</keyword>
<keyword evidence="9" id="KW-0460">Magnesium</keyword>
<dbReference type="Proteomes" id="UP000260828">
    <property type="component" value="Unassembled WGS sequence"/>
</dbReference>
<protein>
    <recommendedName>
        <fullName evidence="13">Holliday junction resolvase RecU</fullName>
    </recommendedName>
</protein>
<reference evidence="14 16" key="1">
    <citation type="submission" date="2015-09" db="EMBL/GenBank/DDBJ databases">
        <authorList>
            <consortium name="Pathogen Informatics"/>
        </authorList>
    </citation>
    <scope>NUCLEOTIDE SEQUENCE [LARGE SCALE GENOMIC DNA]</scope>
    <source>
        <strain evidence="14 16">2789STDY5834939</strain>
    </source>
</reference>
<keyword evidence="8 14" id="KW-0378">Hydrolase</keyword>
<evidence type="ECO:0000256" key="3">
    <source>
        <dbReference type="ARBA" id="ARBA00022490"/>
    </source>
</evidence>
<evidence type="ECO:0000256" key="7">
    <source>
        <dbReference type="ARBA" id="ARBA00022763"/>
    </source>
</evidence>
<dbReference type="OrthoDB" id="9798755at2"/>
<keyword evidence="10" id="KW-0233">DNA recombination</keyword>
<dbReference type="AlphaFoldDB" id="A0A174TTX6"/>
<evidence type="ECO:0000256" key="6">
    <source>
        <dbReference type="ARBA" id="ARBA00022759"/>
    </source>
</evidence>
<comment type="similarity">
    <text evidence="12">Belongs to the RecU family.</text>
</comment>
<dbReference type="GO" id="GO:0003676">
    <property type="term" value="F:nucleic acid binding"/>
    <property type="evidence" value="ECO:0007669"/>
    <property type="project" value="InterPro"/>
</dbReference>
<keyword evidence="6" id="KW-0255">Endonuclease</keyword>
<dbReference type="SUPFAM" id="SSF52980">
    <property type="entry name" value="Restriction endonuclease-like"/>
    <property type="match status" value="1"/>
</dbReference>
<dbReference type="GO" id="GO:0046872">
    <property type="term" value="F:metal ion binding"/>
    <property type="evidence" value="ECO:0007669"/>
    <property type="project" value="UniProtKB-KW"/>
</dbReference>
<keyword evidence="4" id="KW-0540">Nuclease</keyword>
<accession>A0A174TTX6</accession>
<comment type="subcellular location">
    <subcellularLocation>
        <location evidence="2">Cytoplasm</location>
    </subcellularLocation>
</comment>
<evidence type="ECO:0000256" key="9">
    <source>
        <dbReference type="ARBA" id="ARBA00022842"/>
    </source>
</evidence>
<gene>
    <name evidence="14" type="primary">recU</name>
    <name evidence="15" type="ORF">DXC40_12865</name>
    <name evidence="14" type="ORF">ERS852551_03183</name>
</gene>
<evidence type="ECO:0000256" key="11">
    <source>
        <dbReference type="ARBA" id="ARBA00023204"/>
    </source>
</evidence>
<dbReference type="RefSeq" id="WP_006873574.1">
    <property type="nucleotide sequence ID" value="NZ_CABIWA010000020.1"/>
</dbReference>
<dbReference type="GO" id="GO:0004519">
    <property type="term" value="F:endonuclease activity"/>
    <property type="evidence" value="ECO:0007669"/>
    <property type="project" value="UniProtKB-KW"/>
</dbReference>
<dbReference type="GO" id="GO:0006310">
    <property type="term" value="P:DNA recombination"/>
    <property type="evidence" value="ECO:0007669"/>
    <property type="project" value="UniProtKB-KW"/>
</dbReference>
<dbReference type="Proteomes" id="UP000095765">
    <property type="component" value="Unassembled WGS sequence"/>
</dbReference>
<dbReference type="InterPro" id="IPR004612">
    <property type="entry name" value="Resolv_RecU"/>
</dbReference>
<evidence type="ECO:0000256" key="13">
    <source>
        <dbReference type="ARBA" id="ARBA00029523"/>
    </source>
</evidence>
<evidence type="ECO:0000256" key="8">
    <source>
        <dbReference type="ARBA" id="ARBA00022801"/>
    </source>
</evidence>
<dbReference type="InterPro" id="IPR011856">
    <property type="entry name" value="tRNA_endonuc-like_dom_sf"/>
</dbReference>
<evidence type="ECO:0000256" key="12">
    <source>
        <dbReference type="ARBA" id="ARBA00023447"/>
    </source>
</evidence>
<evidence type="ECO:0000256" key="10">
    <source>
        <dbReference type="ARBA" id="ARBA00023172"/>
    </source>
</evidence>
<sequence length="170" mass="19671">MVRNKDPKRQWQGAVSKARGRQFEEQIDAAFEYYRNQGSAIIEKTPEPMRPIKNLGAGKFIAFFERKAQPDYKGVIKGGQAVIFEAKFTSADRMEQSRVLQSQAEYLTHYQYLGARCFIVAGFASNGVYRLPWDVWRNMKERFGRKYITESDLQEYRVLTAQNGALLLLD</sequence>
<comment type="cofactor">
    <cofactor evidence="1">
        <name>Mg(2+)</name>
        <dbReference type="ChEBI" id="CHEBI:18420"/>
    </cofactor>
</comment>
<evidence type="ECO:0000256" key="2">
    <source>
        <dbReference type="ARBA" id="ARBA00004496"/>
    </source>
</evidence>
<organism evidence="14 16">
    <name type="scientific">Anaerotruncus colihominis</name>
    <dbReference type="NCBI Taxonomy" id="169435"/>
    <lineage>
        <taxon>Bacteria</taxon>
        <taxon>Bacillati</taxon>
        <taxon>Bacillota</taxon>
        <taxon>Clostridia</taxon>
        <taxon>Eubacteriales</taxon>
        <taxon>Oscillospiraceae</taxon>
        <taxon>Anaerotruncus</taxon>
    </lineage>
</organism>
<keyword evidence="11" id="KW-0234">DNA repair</keyword>
<evidence type="ECO:0000313" key="14">
    <source>
        <dbReference type="EMBL" id="CUQ11861.1"/>
    </source>
</evidence>
<dbReference type="EMBL" id="QVME01000007">
    <property type="protein sequence ID" value="RGE66662.1"/>
    <property type="molecule type" value="Genomic_DNA"/>
</dbReference>
<evidence type="ECO:0000313" key="16">
    <source>
        <dbReference type="Proteomes" id="UP000095765"/>
    </source>
</evidence>
<proteinExistence type="inferred from homology"/>